<dbReference type="RefSeq" id="WP_259291933.1">
    <property type="nucleotide sequence ID" value="NZ_JANUXW010000006.1"/>
</dbReference>
<protein>
    <recommendedName>
        <fullName evidence="3">Lipopolysaccharide biosynthesis protein</fullName>
    </recommendedName>
</protein>
<keyword evidence="2" id="KW-1185">Reference proteome</keyword>
<accession>A0ABT2FD49</accession>
<comment type="caution">
    <text evidence="1">The sequence shown here is derived from an EMBL/GenBank/DDBJ whole genome shotgun (WGS) entry which is preliminary data.</text>
</comment>
<sequence length="343" mass="40404">MATKTILLGMPEVSELYKLIEANLRFKGFHVINIIEDSLSFRYPSFHSHLYVKYRKLICKDTYAKKQLQWQVLQKNIARKIEQAGGLDYALFISGDIYSKTFLEFIRGQSRNGIVNYQFDGLHRCPAIYPLIDAFDRFYVFDPDDLAKNKHLFLPATNFYFDHKLTEPLPQTENDFYFIGVHVPSRQAFINRFAQIAEQHNWKIDFNIAWKRNPKKGRQLYPQHNINLIKQPLSFAANQQRALQSKVLVDFVVSEHKGLSFRVFEALGFNKKLITTNADVAHYDFYHPDNILILNNQNWHEIHHFLNTPMHPVPEEIRTKYSFSNWINYILDIEPHSKISLPL</sequence>
<evidence type="ECO:0000313" key="1">
    <source>
        <dbReference type="EMBL" id="MCS4534141.1"/>
    </source>
</evidence>
<dbReference type="EMBL" id="JANUXW010000006">
    <property type="protein sequence ID" value="MCS4534141.1"/>
    <property type="molecule type" value="Genomic_DNA"/>
</dbReference>
<reference evidence="1" key="2">
    <citation type="journal article" date="2023" name="Curr. Microbiol.">
        <title>Neisseria montereyensis sp. nov., Isolated from Oropharynx of California Sea Lion (Zalophus californianus): Genomic, Phylogenetic, and Phenotypic Study.</title>
        <authorList>
            <person name="Volokhov D.V."/>
            <person name="Zagorodnyaya T.A."/>
            <person name="Furtak V.A."/>
            <person name="Nattanmai G."/>
            <person name="Randall L."/>
            <person name="Jose S."/>
            <person name="Gao Y."/>
            <person name="Gulland F.M."/>
            <person name="Eisenberg T."/>
            <person name="Delmonte P."/>
            <person name="Blom J."/>
            <person name="Mitchell K.K."/>
        </authorList>
    </citation>
    <scope>NUCLEOTIDE SEQUENCE</scope>
    <source>
        <strain evidence="1">CSL10203-ORH2</strain>
    </source>
</reference>
<organism evidence="1 2">
    <name type="scientific">Neisseria montereyensis</name>
    <dbReference type="NCBI Taxonomy" id="2973938"/>
    <lineage>
        <taxon>Bacteria</taxon>
        <taxon>Pseudomonadati</taxon>
        <taxon>Pseudomonadota</taxon>
        <taxon>Betaproteobacteria</taxon>
        <taxon>Neisseriales</taxon>
        <taxon>Neisseriaceae</taxon>
        <taxon>Neisseria</taxon>
    </lineage>
</organism>
<evidence type="ECO:0000313" key="2">
    <source>
        <dbReference type="Proteomes" id="UP001166947"/>
    </source>
</evidence>
<evidence type="ECO:0008006" key="3">
    <source>
        <dbReference type="Google" id="ProtNLM"/>
    </source>
</evidence>
<proteinExistence type="predicted"/>
<dbReference type="Proteomes" id="UP001166947">
    <property type="component" value="Unassembled WGS sequence"/>
</dbReference>
<gene>
    <name evidence="1" type="ORF">NXS09_07495</name>
</gene>
<name>A0ABT2FD49_9NEIS</name>
<reference evidence="1" key="1">
    <citation type="submission" date="2022-08" db="EMBL/GenBank/DDBJ databases">
        <authorList>
            <person name="Volokhov D.V."/>
            <person name="Furtak V.A."/>
            <person name="Zagorodnyaya T.A."/>
        </authorList>
    </citation>
    <scope>NUCLEOTIDE SEQUENCE</scope>
    <source>
        <strain evidence="1">CSL10203-ORH2</strain>
    </source>
</reference>